<organism evidence="4 5">
    <name type="scientific">Geosmithia morbida</name>
    <dbReference type="NCBI Taxonomy" id="1094350"/>
    <lineage>
        <taxon>Eukaryota</taxon>
        <taxon>Fungi</taxon>
        <taxon>Dikarya</taxon>
        <taxon>Ascomycota</taxon>
        <taxon>Pezizomycotina</taxon>
        <taxon>Sordariomycetes</taxon>
        <taxon>Hypocreomycetidae</taxon>
        <taxon>Hypocreales</taxon>
        <taxon>Bionectriaceae</taxon>
        <taxon>Geosmithia</taxon>
    </lineage>
</organism>
<gene>
    <name evidence="4" type="ORF">GMORB2_2354</name>
</gene>
<accession>A0A9P4YSE9</accession>
<feature type="region of interest" description="Disordered" evidence="2">
    <location>
        <begin position="42"/>
        <end position="66"/>
    </location>
</feature>
<dbReference type="PANTHER" id="PTHR48081:SF8">
    <property type="entry name" value="ALPHA_BETA HYDROLASE FOLD-3 DOMAIN-CONTAINING PROTEIN-RELATED"/>
    <property type="match status" value="1"/>
</dbReference>
<proteinExistence type="predicted"/>
<dbReference type="GeneID" id="55968584"/>
<evidence type="ECO:0000313" key="5">
    <source>
        <dbReference type="Proteomes" id="UP000749293"/>
    </source>
</evidence>
<dbReference type="SUPFAM" id="SSF53474">
    <property type="entry name" value="alpha/beta-Hydrolases"/>
    <property type="match status" value="1"/>
</dbReference>
<name>A0A9P4YSE9_9HYPO</name>
<reference evidence="4" key="1">
    <citation type="submission" date="2020-03" db="EMBL/GenBank/DDBJ databases">
        <title>Site-based positive gene gene selection in Geosmithia morbida across the United States reveals a broad range of putative effectors and factors for local host and environmental adapation.</title>
        <authorList>
            <person name="Onufrak A."/>
            <person name="Murdoch R.W."/>
            <person name="Gazis R."/>
            <person name="Huff M."/>
            <person name="Staton M."/>
            <person name="Klingeman W."/>
            <person name="Hadziabdic D."/>
        </authorList>
    </citation>
    <scope>NUCLEOTIDE SEQUENCE</scope>
    <source>
        <strain evidence="4">1262</strain>
    </source>
</reference>
<feature type="domain" description="Alpha/beta hydrolase fold-3" evidence="3">
    <location>
        <begin position="97"/>
        <end position="322"/>
    </location>
</feature>
<dbReference type="AlphaFoldDB" id="A0A9P4YSE9"/>
<sequence>MSDNSPSTDLKTWQPIHPSIRDKLDPEYVAFHDKYMQYVQPDETKTWDGSARTNPSLPPGGSPAVDVGDIRDVSLDKFQVRAYIPAGSPDERGWPVLIWFHGGGWAIGGLEDGKDFCSWVCRESMAVVISVDYRLAPENPFPAAVIDSLESVNWVISQPPELGSVDTSRISIGGTSAGANLAITAAIVAANSGVILPSLGKVQGSVVIEHPIVSLLLIVPVVDNTATAAGVWEPNAPTAPWLTPKRMEWYRKLYFTNPEVVNNWDASPNLAPDLLLRNLPRTWIAYSDQDILAPEAVAFGNQIESLGVDVTMTELKGCTHSILALNGRIAKGKELIEDAARFLYEVFWP</sequence>
<dbReference type="GO" id="GO:0016787">
    <property type="term" value="F:hydrolase activity"/>
    <property type="evidence" value="ECO:0007669"/>
    <property type="project" value="UniProtKB-KW"/>
</dbReference>
<dbReference type="Proteomes" id="UP000749293">
    <property type="component" value="Unassembled WGS sequence"/>
</dbReference>
<dbReference type="InterPro" id="IPR013094">
    <property type="entry name" value="AB_hydrolase_3"/>
</dbReference>
<evidence type="ECO:0000313" key="4">
    <source>
        <dbReference type="EMBL" id="KAF4120868.1"/>
    </source>
</evidence>
<comment type="caution">
    <text evidence="4">The sequence shown here is derived from an EMBL/GenBank/DDBJ whole genome shotgun (WGS) entry which is preliminary data.</text>
</comment>
<dbReference type="OrthoDB" id="408631at2759"/>
<keyword evidence="5" id="KW-1185">Reference proteome</keyword>
<protein>
    <submittedName>
        <fullName evidence="4">Carboxylesterase family</fullName>
    </submittedName>
</protein>
<keyword evidence="1" id="KW-0378">Hydrolase</keyword>
<evidence type="ECO:0000259" key="3">
    <source>
        <dbReference type="Pfam" id="PF07859"/>
    </source>
</evidence>
<evidence type="ECO:0000256" key="1">
    <source>
        <dbReference type="ARBA" id="ARBA00022801"/>
    </source>
</evidence>
<dbReference type="Gene3D" id="3.40.50.1820">
    <property type="entry name" value="alpha/beta hydrolase"/>
    <property type="match status" value="1"/>
</dbReference>
<dbReference type="Pfam" id="PF07859">
    <property type="entry name" value="Abhydrolase_3"/>
    <property type="match status" value="1"/>
</dbReference>
<evidence type="ECO:0000256" key="2">
    <source>
        <dbReference type="SAM" id="MobiDB-lite"/>
    </source>
</evidence>
<dbReference type="InterPro" id="IPR050300">
    <property type="entry name" value="GDXG_lipolytic_enzyme"/>
</dbReference>
<dbReference type="InterPro" id="IPR029058">
    <property type="entry name" value="AB_hydrolase_fold"/>
</dbReference>
<dbReference type="EMBL" id="JAANYQ010000014">
    <property type="protein sequence ID" value="KAF4120868.1"/>
    <property type="molecule type" value="Genomic_DNA"/>
</dbReference>
<dbReference type="RefSeq" id="XP_035319520.1">
    <property type="nucleotide sequence ID" value="XM_035464334.1"/>
</dbReference>
<dbReference type="PANTHER" id="PTHR48081">
    <property type="entry name" value="AB HYDROLASE SUPERFAMILY PROTEIN C4A8.06C"/>
    <property type="match status" value="1"/>
</dbReference>